<protein>
    <submittedName>
        <fullName evidence="7">YkvA family protein</fullName>
    </submittedName>
</protein>
<keyword evidence="4 5" id="KW-0472">Membrane</keyword>
<dbReference type="InterPro" id="IPR010652">
    <property type="entry name" value="DUF1232"/>
</dbReference>
<proteinExistence type="predicted"/>
<comment type="caution">
    <text evidence="7">The sequence shown here is derived from an EMBL/GenBank/DDBJ whole genome shotgun (WGS) entry which is preliminary data.</text>
</comment>
<evidence type="ECO:0000313" key="7">
    <source>
        <dbReference type="EMBL" id="MFB9837657.1"/>
    </source>
</evidence>
<evidence type="ECO:0000256" key="2">
    <source>
        <dbReference type="ARBA" id="ARBA00022692"/>
    </source>
</evidence>
<evidence type="ECO:0000256" key="5">
    <source>
        <dbReference type="SAM" id="Phobius"/>
    </source>
</evidence>
<keyword evidence="2 5" id="KW-0812">Transmembrane</keyword>
<dbReference type="Proteomes" id="UP001589627">
    <property type="component" value="Unassembled WGS sequence"/>
</dbReference>
<feature type="domain" description="DUF1232" evidence="6">
    <location>
        <begin position="73"/>
        <end position="108"/>
    </location>
</feature>
<gene>
    <name evidence="7" type="ORF">ACFFNX_36395</name>
</gene>
<reference evidence="7 8" key="1">
    <citation type="submission" date="2024-09" db="EMBL/GenBank/DDBJ databases">
        <authorList>
            <person name="Sun Q."/>
            <person name="Mori K."/>
        </authorList>
    </citation>
    <scope>NUCLEOTIDE SEQUENCE [LARGE SCALE GENOMIC DNA]</scope>
    <source>
        <strain evidence="7 8">TBRC 0563</strain>
    </source>
</reference>
<sequence>MILPGVLALFVGAILAFAVHGDVGGVGVGTVGVIVMIVGALVLIAGLLRLRRGSRRRVAGGRDRVYRTSKGKIIAMVIAVIYIVSPIDFIPDFLLPIGVIDDATAFGWLLFAVGQELSRRRGGQAV</sequence>
<evidence type="ECO:0000256" key="1">
    <source>
        <dbReference type="ARBA" id="ARBA00004127"/>
    </source>
</evidence>
<accession>A0ABV5YRF3</accession>
<keyword evidence="8" id="KW-1185">Reference proteome</keyword>
<evidence type="ECO:0000256" key="3">
    <source>
        <dbReference type="ARBA" id="ARBA00022989"/>
    </source>
</evidence>
<organism evidence="7 8">
    <name type="scientific">Actinoallomurus acaciae</name>
    <dbReference type="NCBI Taxonomy" id="502577"/>
    <lineage>
        <taxon>Bacteria</taxon>
        <taxon>Bacillati</taxon>
        <taxon>Actinomycetota</taxon>
        <taxon>Actinomycetes</taxon>
        <taxon>Streptosporangiales</taxon>
        <taxon>Thermomonosporaceae</taxon>
        <taxon>Actinoallomurus</taxon>
    </lineage>
</organism>
<feature type="transmembrane region" description="Helical" evidence="5">
    <location>
        <begin position="31"/>
        <end position="50"/>
    </location>
</feature>
<keyword evidence="3 5" id="KW-1133">Transmembrane helix</keyword>
<dbReference type="RefSeq" id="WP_378210535.1">
    <property type="nucleotide sequence ID" value="NZ_JBHLZP010000405.1"/>
</dbReference>
<feature type="transmembrane region" description="Helical" evidence="5">
    <location>
        <begin position="71"/>
        <end position="87"/>
    </location>
</feature>
<name>A0ABV5YRF3_9ACTN</name>
<evidence type="ECO:0000256" key="4">
    <source>
        <dbReference type="ARBA" id="ARBA00023136"/>
    </source>
</evidence>
<evidence type="ECO:0000313" key="8">
    <source>
        <dbReference type="Proteomes" id="UP001589627"/>
    </source>
</evidence>
<evidence type="ECO:0000259" key="6">
    <source>
        <dbReference type="Pfam" id="PF06803"/>
    </source>
</evidence>
<dbReference type="Pfam" id="PF06803">
    <property type="entry name" value="DUF1232"/>
    <property type="match status" value="1"/>
</dbReference>
<dbReference type="EMBL" id="JBHLZP010000405">
    <property type="protein sequence ID" value="MFB9837657.1"/>
    <property type="molecule type" value="Genomic_DNA"/>
</dbReference>
<comment type="subcellular location">
    <subcellularLocation>
        <location evidence="1">Endomembrane system</location>
        <topology evidence="1">Multi-pass membrane protein</topology>
    </subcellularLocation>
</comment>